<proteinExistence type="predicted"/>
<dbReference type="HOGENOM" id="CLU_2791150_0_0_5"/>
<organism evidence="1 2">
    <name type="scientific">Agrobacterium pusense</name>
    <dbReference type="NCBI Taxonomy" id="648995"/>
    <lineage>
        <taxon>Bacteria</taxon>
        <taxon>Pseudomonadati</taxon>
        <taxon>Pseudomonadota</taxon>
        <taxon>Alphaproteobacteria</taxon>
        <taxon>Hyphomicrobiales</taxon>
        <taxon>Rhizobiaceae</taxon>
        <taxon>Rhizobium/Agrobacterium group</taxon>
        <taxon>Agrobacterium</taxon>
    </lineage>
</organism>
<dbReference type="AlphaFoldDB" id="U4PV58"/>
<dbReference type="KEGG" id="rir:BN877_I2113"/>
<accession>U4PV58</accession>
<gene>
    <name evidence="1" type="ORF">BN877_I2113</name>
</gene>
<evidence type="ECO:0000313" key="1">
    <source>
        <dbReference type="EMBL" id="CDI09004.1"/>
    </source>
</evidence>
<protein>
    <submittedName>
        <fullName evidence="1">Uncharacterized protein</fullName>
    </submittedName>
</protein>
<dbReference type="Proteomes" id="UP000016944">
    <property type="component" value="Chromosome I"/>
</dbReference>
<sequence length="68" mass="8246">MLSPDGYTILPMRRPTTISTLRFFMGRSVSHKSPSRQRILHEKITVAFFYYRKARLREIFERKRYTCC</sequence>
<name>U4PV58_9HYPH</name>
<reference evidence="1 2" key="1">
    <citation type="journal article" date="2013" name="Genome Announc.">
        <title>Complete Genome Sequence of the Sesbania Symbiont and Rice Growth-Promoting Endophyte Rhizobium sp. Strain IRBG74.</title>
        <authorList>
            <person name="Crook M.B."/>
            <person name="Mitra S."/>
            <person name="Ane J.M."/>
            <person name="Sadowsky M.J."/>
            <person name="Gyaneshwar P."/>
        </authorList>
    </citation>
    <scope>NUCLEOTIDE SEQUENCE [LARGE SCALE GENOMIC DNA]</scope>
    <source>
        <strain evidence="1 2">IRBG74</strain>
    </source>
</reference>
<dbReference type="PATRIC" id="fig|424182.3.peg.2080"/>
<evidence type="ECO:0000313" key="2">
    <source>
        <dbReference type="Proteomes" id="UP000016944"/>
    </source>
</evidence>
<dbReference type="EMBL" id="HG518322">
    <property type="protein sequence ID" value="CDI09004.1"/>
    <property type="molecule type" value="Genomic_DNA"/>
</dbReference>